<gene>
    <name evidence="3" type="ORF">J3D65DRAFT_402145</name>
</gene>
<dbReference type="EMBL" id="JBBPEH010000007">
    <property type="protein sequence ID" value="KAK7536066.1"/>
    <property type="molecule type" value="Genomic_DNA"/>
</dbReference>
<evidence type="ECO:0000256" key="1">
    <source>
        <dbReference type="SAM" id="MobiDB-lite"/>
    </source>
</evidence>
<keyword evidence="4" id="KW-1185">Reference proteome</keyword>
<dbReference type="Proteomes" id="UP001360953">
    <property type="component" value="Unassembled WGS sequence"/>
</dbReference>
<dbReference type="InterPro" id="IPR001810">
    <property type="entry name" value="F-box_dom"/>
</dbReference>
<feature type="compositionally biased region" description="Acidic residues" evidence="1">
    <location>
        <begin position="479"/>
        <end position="497"/>
    </location>
</feature>
<feature type="region of interest" description="Disordered" evidence="1">
    <location>
        <begin position="475"/>
        <end position="497"/>
    </location>
</feature>
<feature type="domain" description="F-box" evidence="2">
    <location>
        <begin position="13"/>
        <end position="61"/>
    </location>
</feature>
<comment type="caution">
    <text evidence="3">The sequence shown here is derived from an EMBL/GenBank/DDBJ whole genome shotgun (WGS) entry which is preliminary data.</text>
</comment>
<evidence type="ECO:0000259" key="2">
    <source>
        <dbReference type="PROSITE" id="PS50181"/>
    </source>
</evidence>
<proteinExistence type="predicted"/>
<reference evidence="3 4" key="1">
    <citation type="submission" date="2024-04" db="EMBL/GenBank/DDBJ databases">
        <title>Phyllosticta paracitricarpa is synonymous to the EU quarantine fungus P. citricarpa based on phylogenomic analyses.</title>
        <authorList>
            <consortium name="Lawrence Berkeley National Laboratory"/>
            <person name="Van ingen-buijs V.A."/>
            <person name="Van westerhoven A.C."/>
            <person name="Haridas S."/>
            <person name="Skiadas P."/>
            <person name="Martin F."/>
            <person name="Groenewald J.Z."/>
            <person name="Crous P.W."/>
            <person name="Seidl M.F."/>
        </authorList>
    </citation>
    <scope>NUCLEOTIDE SEQUENCE [LARGE SCALE GENOMIC DNA]</scope>
    <source>
        <strain evidence="3 4">CPC 17464</strain>
    </source>
</reference>
<feature type="region of interest" description="Disordered" evidence="1">
    <location>
        <begin position="341"/>
        <end position="366"/>
    </location>
</feature>
<sequence>MTPMSGSINMALPKAFQIMPVELNQEIAHYLDEDKDVVSFRASCRRARDSIDDQDSFWHKRFGMVYDHDRRLAYGPGINTSLRKAYQVRKDVLRDGVGFSKGKTKKERDAIAVLIDMIRESFEGGSFDDADGLTSCGNLKEICSFAKRSNLLDSIFCGRSQMTHNGKVVDFRLDQDLVAVQLMLAPLILNPKDYRRPLNFADSQKVVYSNDGLMTMWKNGTVELNLEWLLHMLNFFKFHMVGDDNTLKDPMSELDSKQMPQFWKRKLTNAPVPLGRRWMGTYAYLDREEMAQLRRGNIDRNLFMDKNVDHGESAIQTLRIDFDGPMDFEWPDLFEEHLESQTLPHPPTHSRVQHRAHTDHDGEASRTTNVGLKSHRFQARGFDDEDFYGTGWVNQLPAQRGIPGWQRITMMKYFKDEEDDGGFDTTALWAYEGVVLPGGQVILGRWWSPEVGVPDDEKYSGPFIFWNVDESEYPLLGVDESEEEDEDEDEDEDKDEE</sequence>
<dbReference type="GeneID" id="92028838"/>
<evidence type="ECO:0000313" key="3">
    <source>
        <dbReference type="EMBL" id="KAK7536066.1"/>
    </source>
</evidence>
<name>A0ABR1LLJ3_9PEZI</name>
<protein>
    <recommendedName>
        <fullName evidence="2">F-box domain-containing protein</fullName>
    </recommendedName>
</protein>
<evidence type="ECO:0000313" key="4">
    <source>
        <dbReference type="Proteomes" id="UP001360953"/>
    </source>
</evidence>
<organism evidence="3 4">
    <name type="scientific">Phyllosticta citribraziliensis</name>
    <dbReference type="NCBI Taxonomy" id="989973"/>
    <lineage>
        <taxon>Eukaryota</taxon>
        <taxon>Fungi</taxon>
        <taxon>Dikarya</taxon>
        <taxon>Ascomycota</taxon>
        <taxon>Pezizomycotina</taxon>
        <taxon>Dothideomycetes</taxon>
        <taxon>Dothideomycetes incertae sedis</taxon>
        <taxon>Botryosphaeriales</taxon>
        <taxon>Phyllostictaceae</taxon>
        <taxon>Phyllosticta</taxon>
    </lineage>
</organism>
<accession>A0ABR1LLJ3</accession>
<dbReference type="RefSeq" id="XP_066654482.1">
    <property type="nucleotide sequence ID" value="XM_066795932.1"/>
</dbReference>
<dbReference type="PROSITE" id="PS50181">
    <property type="entry name" value="FBOX"/>
    <property type="match status" value="1"/>
</dbReference>